<feature type="coiled-coil region" evidence="11">
    <location>
        <begin position="102"/>
        <end position="132"/>
    </location>
</feature>
<evidence type="ECO:0000256" key="12">
    <source>
        <dbReference type="SAM" id="MobiDB-lite"/>
    </source>
</evidence>
<dbReference type="GO" id="GO:0034551">
    <property type="term" value="P:mitochondrial respiratory chain complex III assembly"/>
    <property type="evidence" value="ECO:0007669"/>
    <property type="project" value="TreeGrafter"/>
</dbReference>
<dbReference type="InterPro" id="IPR012420">
    <property type="entry name" value="Cbp4"/>
</dbReference>
<evidence type="ECO:0000256" key="5">
    <source>
        <dbReference type="ARBA" id="ARBA00022989"/>
    </source>
</evidence>
<dbReference type="EMBL" id="LN890537">
    <property type="protein sequence ID" value="CUS22248.1"/>
    <property type="molecule type" value="Genomic_DNA"/>
</dbReference>
<evidence type="ECO:0000256" key="8">
    <source>
        <dbReference type="ARBA" id="ARBA00023186"/>
    </source>
</evidence>
<dbReference type="PANTHER" id="PTHR28202">
    <property type="entry name" value="ASSEMBLY FACTOR CBP4"/>
    <property type="match status" value="1"/>
</dbReference>
<evidence type="ECO:0000256" key="3">
    <source>
        <dbReference type="ARBA" id="ARBA00022692"/>
    </source>
</evidence>
<dbReference type="AlphaFoldDB" id="A0A0P1KRX8"/>
<protein>
    <recommendedName>
        <fullName evidence="10">Cytochrome b mRNA-processing protein 4</fullName>
    </recommendedName>
</protein>
<keyword evidence="4 10" id="KW-0999">Mitochondrion inner membrane</keyword>
<dbReference type="Proteomes" id="UP000236544">
    <property type="component" value="Unassembled WGS sequence"/>
</dbReference>
<feature type="region of interest" description="Disordered" evidence="12">
    <location>
        <begin position="77"/>
        <end position="96"/>
    </location>
</feature>
<evidence type="ECO:0000256" key="7">
    <source>
        <dbReference type="ARBA" id="ARBA00023136"/>
    </source>
</evidence>
<evidence type="ECO:0000313" key="14">
    <source>
        <dbReference type="Proteomes" id="UP000236544"/>
    </source>
</evidence>
<comment type="function">
    <text evidence="9 10">Essential for the assembly of ubiquinol-cytochrome c reductase. It has a direct effect on the correct occurrence of the Rieske protein, core 4, core 5 and apocytochrome b.</text>
</comment>
<name>A0A0P1KRX8_9SACH</name>
<dbReference type="GO" id="GO:0005743">
    <property type="term" value="C:mitochondrial inner membrane"/>
    <property type="evidence" value="ECO:0007669"/>
    <property type="project" value="UniProtKB-SubCell"/>
</dbReference>
<comment type="similarity">
    <text evidence="2 10">Belongs to the CBP4 family.</text>
</comment>
<keyword evidence="3 10" id="KW-0812">Transmembrane</keyword>
<dbReference type="PANTHER" id="PTHR28202:SF1">
    <property type="entry name" value="ASSEMBLY FACTOR CBP4"/>
    <property type="match status" value="1"/>
</dbReference>
<comment type="subcellular location">
    <subcellularLocation>
        <location evidence="1 10">Mitochondrion inner membrane</location>
        <topology evidence="1 10">Single-pass membrane protein</topology>
    </subcellularLocation>
</comment>
<evidence type="ECO:0000256" key="10">
    <source>
        <dbReference type="RuleBase" id="RU368005"/>
    </source>
</evidence>
<reference evidence="14" key="1">
    <citation type="submission" date="2015-10" db="EMBL/GenBank/DDBJ databases">
        <authorList>
            <person name="Devillers H."/>
        </authorList>
    </citation>
    <scope>NUCLEOTIDE SEQUENCE [LARGE SCALE GENOMIC DNA]</scope>
</reference>
<sequence length="143" mass="17006">MDKPLWLRWLRVYIAGGAIIGVGAVLFKYTTPTDEELINSLSPELRLQYERERQLRQAEQRELMKIVRETAKSDDPIWKTGAINSPWEKNSNEQSREQFQRVKAEEIQKEELQRIRQELQQIRMDSATKTQEEVKKSAGWKFW</sequence>
<evidence type="ECO:0000256" key="1">
    <source>
        <dbReference type="ARBA" id="ARBA00004434"/>
    </source>
</evidence>
<feature type="transmembrane region" description="Helical" evidence="10">
    <location>
        <begin position="12"/>
        <end position="30"/>
    </location>
</feature>
<gene>
    <name evidence="13" type="ORF">LAQU0_S05e01046g</name>
</gene>
<evidence type="ECO:0000256" key="6">
    <source>
        <dbReference type="ARBA" id="ARBA00023128"/>
    </source>
</evidence>
<keyword evidence="8 10" id="KW-0143">Chaperone</keyword>
<evidence type="ECO:0000256" key="9">
    <source>
        <dbReference type="ARBA" id="ARBA00025413"/>
    </source>
</evidence>
<evidence type="ECO:0000256" key="2">
    <source>
        <dbReference type="ARBA" id="ARBA00006780"/>
    </source>
</evidence>
<evidence type="ECO:0000256" key="4">
    <source>
        <dbReference type="ARBA" id="ARBA00022792"/>
    </source>
</evidence>
<evidence type="ECO:0000256" key="11">
    <source>
        <dbReference type="SAM" id="Coils"/>
    </source>
</evidence>
<dbReference type="Pfam" id="PF07960">
    <property type="entry name" value="CBP4"/>
    <property type="match status" value="1"/>
</dbReference>
<keyword evidence="6 10" id="KW-0496">Mitochondrion</keyword>
<evidence type="ECO:0000313" key="13">
    <source>
        <dbReference type="EMBL" id="CUS22248.1"/>
    </source>
</evidence>
<proteinExistence type="inferred from homology"/>
<keyword evidence="14" id="KW-1185">Reference proteome</keyword>
<keyword evidence="5 10" id="KW-1133">Transmembrane helix</keyword>
<keyword evidence="7 10" id="KW-0472">Membrane</keyword>
<accession>A0A0P1KRX8</accession>
<organism evidence="13 14">
    <name type="scientific">Lachancea quebecensis</name>
    <dbReference type="NCBI Taxonomy" id="1654605"/>
    <lineage>
        <taxon>Eukaryota</taxon>
        <taxon>Fungi</taxon>
        <taxon>Dikarya</taxon>
        <taxon>Ascomycota</taxon>
        <taxon>Saccharomycotina</taxon>
        <taxon>Saccharomycetes</taxon>
        <taxon>Saccharomycetales</taxon>
        <taxon>Saccharomycetaceae</taxon>
        <taxon>Lachancea</taxon>
    </lineage>
</organism>
<keyword evidence="11" id="KW-0175">Coiled coil</keyword>
<dbReference type="OrthoDB" id="5576752at2759"/>